<feature type="region of interest" description="Disordered" evidence="1">
    <location>
        <begin position="202"/>
        <end position="228"/>
    </location>
</feature>
<feature type="compositionally biased region" description="Acidic residues" evidence="1">
    <location>
        <begin position="150"/>
        <end position="165"/>
    </location>
</feature>
<comment type="caution">
    <text evidence="2">The sequence shown here is derived from an EMBL/GenBank/DDBJ whole genome shotgun (WGS) entry which is preliminary data.</text>
</comment>
<sequence>MHQDMLITLSSPAPSRTHSLPQPHPSLPPYTDPLPPQYPHSTRFELPFPPPSPQTPISTIHRSQTFLPALSDGSPPQYRHSLQTIDSANSEPAYILRYDAPTKTTILTTPTGEKLTSISFLKPRRQTVTTFKPSDADAETLTGSSLTLADDIEDSSSEGEEDENPSETLTAPSIQETPTKETITLSSHKYFRQAKGTEFTTKSGTSYHWQKSIPTSTHSVPSKSRNDTLPHSTFVLTVSPPKGQRTAGGRKIVGRINIIHGRSSKAILELKGEGREELSEAVFLGSAIAVLKKVELKATRQRAQRTLPQNVIQITF</sequence>
<protein>
    <submittedName>
        <fullName evidence="2">Uncharacterized protein</fullName>
    </submittedName>
</protein>
<reference evidence="2 3" key="1">
    <citation type="submission" date="2023-08" db="EMBL/GenBank/DDBJ databases">
        <authorList>
            <person name="Palmer J.M."/>
        </authorList>
    </citation>
    <scope>NUCLEOTIDE SEQUENCE [LARGE SCALE GENOMIC DNA]</scope>
    <source>
        <strain evidence="2 3">TWF481</strain>
    </source>
</reference>
<accession>A0AAV9WIR9</accession>
<name>A0AAV9WIR9_9PEZI</name>
<dbReference type="Proteomes" id="UP001370758">
    <property type="component" value="Unassembled WGS sequence"/>
</dbReference>
<gene>
    <name evidence="2" type="ORF">TWF481_004172</name>
</gene>
<evidence type="ECO:0000256" key="1">
    <source>
        <dbReference type="SAM" id="MobiDB-lite"/>
    </source>
</evidence>
<keyword evidence="3" id="KW-1185">Reference proteome</keyword>
<dbReference type="AlphaFoldDB" id="A0AAV9WIR9"/>
<evidence type="ECO:0000313" key="2">
    <source>
        <dbReference type="EMBL" id="KAK6509427.1"/>
    </source>
</evidence>
<organism evidence="2 3">
    <name type="scientific">Arthrobotrys musiformis</name>
    <dbReference type="NCBI Taxonomy" id="47236"/>
    <lineage>
        <taxon>Eukaryota</taxon>
        <taxon>Fungi</taxon>
        <taxon>Dikarya</taxon>
        <taxon>Ascomycota</taxon>
        <taxon>Pezizomycotina</taxon>
        <taxon>Orbiliomycetes</taxon>
        <taxon>Orbiliales</taxon>
        <taxon>Orbiliaceae</taxon>
        <taxon>Arthrobotrys</taxon>
    </lineage>
</organism>
<feature type="region of interest" description="Disordered" evidence="1">
    <location>
        <begin position="133"/>
        <end position="174"/>
    </location>
</feature>
<feature type="region of interest" description="Disordered" evidence="1">
    <location>
        <begin position="1"/>
        <end position="58"/>
    </location>
</feature>
<feature type="compositionally biased region" description="Polar residues" evidence="1">
    <location>
        <begin position="8"/>
        <end position="17"/>
    </location>
</feature>
<dbReference type="EMBL" id="JAVHJL010000002">
    <property type="protein sequence ID" value="KAK6509427.1"/>
    <property type="molecule type" value="Genomic_DNA"/>
</dbReference>
<proteinExistence type="predicted"/>
<feature type="compositionally biased region" description="Pro residues" evidence="1">
    <location>
        <begin position="22"/>
        <end position="38"/>
    </location>
</feature>
<evidence type="ECO:0000313" key="3">
    <source>
        <dbReference type="Proteomes" id="UP001370758"/>
    </source>
</evidence>